<feature type="transmembrane region" description="Helical" evidence="6">
    <location>
        <begin position="148"/>
        <end position="172"/>
    </location>
</feature>
<sequence>MSNPLIGSFLLFLFFVVVVSGYLIAVVVSNQSYRKWPIYRIIFLLLGGTTGIVSVIGPLADLAHSWFPAHMITHLLLGMLAPLFFVLSAPITLLLRTIPVSAARGVTRLFRSRLGRLVTHPIFASLLNVGGLWILYRTDLYQAMHQDLLLFLFIHFHVFIAGYFFTASILYVDPVYHRLSYVYRSIVLVLAIAAHGILSKSLYASPPNGIPMDQAQVGSQIMYYGGDLVDLVIIFLLCRQWYRSTKPRISFTTAATE</sequence>
<feature type="transmembrane region" description="Helical" evidence="6">
    <location>
        <begin position="221"/>
        <end position="238"/>
    </location>
</feature>
<evidence type="ECO:0000256" key="3">
    <source>
        <dbReference type="ARBA" id="ARBA00022692"/>
    </source>
</evidence>
<evidence type="ECO:0000313" key="7">
    <source>
        <dbReference type="EMBL" id="MEN0641813.1"/>
    </source>
</evidence>
<keyword evidence="3 6" id="KW-0812">Transmembrane</keyword>
<keyword evidence="2" id="KW-1003">Cell membrane</keyword>
<evidence type="ECO:0000256" key="4">
    <source>
        <dbReference type="ARBA" id="ARBA00022989"/>
    </source>
</evidence>
<reference evidence="7 8" key="1">
    <citation type="submission" date="2024-03" db="EMBL/GenBank/DDBJ databases">
        <title>Bacilli Hybrid Assemblies.</title>
        <authorList>
            <person name="Kovac J."/>
        </authorList>
    </citation>
    <scope>NUCLEOTIDE SEQUENCE [LARGE SCALE GENOMIC DNA]</scope>
    <source>
        <strain evidence="7 8">FSL R7-0666</strain>
    </source>
</reference>
<feature type="transmembrane region" description="Helical" evidence="6">
    <location>
        <begin position="6"/>
        <end position="29"/>
    </location>
</feature>
<name>A0ABU9VD41_9BACI</name>
<evidence type="ECO:0000256" key="6">
    <source>
        <dbReference type="SAM" id="Phobius"/>
    </source>
</evidence>
<feature type="transmembrane region" description="Helical" evidence="6">
    <location>
        <begin position="72"/>
        <end position="96"/>
    </location>
</feature>
<comment type="caution">
    <text evidence="7">The sequence shown here is derived from an EMBL/GenBank/DDBJ whole genome shotgun (WGS) entry which is preliminary data.</text>
</comment>
<feature type="transmembrane region" description="Helical" evidence="6">
    <location>
        <begin position="181"/>
        <end position="198"/>
    </location>
</feature>
<proteinExistence type="predicted"/>
<keyword evidence="5 6" id="KW-0472">Membrane</keyword>
<protein>
    <submittedName>
        <fullName evidence="7">Cytochrome c oxidase assembly protein</fullName>
    </submittedName>
</protein>
<dbReference type="RefSeq" id="WP_343128999.1">
    <property type="nucleotide sequence ID" value="NZ_JBCITK010000001.1"/>
</dbReference>
<dbReference type="Pfam" id="PF09678">
    <property type="entry name" value="Caa3_CtaG"/>
    <property type="match status" value="1"/>
</dbReference>
<evidence type="ECO:0000313" key="8">
    <source>
        <dbReference type="Proteomes" id="UP001418796"/>
    </source>
</evidence>
<comment type="subcellular location">
    <subcellularLocation>
        <location evidence="1">Cell membrane</location>
        <topology evidence="1">Multi-pass membrane protein</topology>
    </subcellularLocation>
</comment>
<feature type="transmembrane region" description="Helical" evidence="6">
    <location>
        <begin position="117"/>
        <end position="136"/>
    </location>
</feature>
<feature type="transmembrane region" description="Helical" evidence="6">
    <location>
        <begin position="41"/>
        <end position="60"/>
    </location>
</feature>
<accession>A0ABU9VD41</accession>
<dbReference type="EMBL" id="JBCITK010000001">
    <property type="protein sequence ID" value="MEN0641813.1"/>
    <property type="molecule type" value="Genomic_DNA"/>
</dbReference>
<evidence type="ECO:0000256" key="2">
    <source>
        <dbReference type="ARBA" id="ARBA00022475"/>
    </source>
</evidence>
<dbReference type="InterPro" id="IPR019108">
    <property type="entry name" value="Caa3_assmbl_CtaG-rel"/>
</dbReference>
<dbReference type="Proteomes" id="UP001418796">
    <property type="component" value="Unassembled WGS sequence"/>
</dbReference>
<organism evidence="7 8">
    <name type="scientific">Alkalicoccobacillus gibsonii</name>
    <dbReference type="NCBI Taxonomy" id="79881"/>
    <lineage>
        <taxon>Bacteria</taxon>
        <taxon>Bacillati</taxon>
        <taxon>Bacillota</taxon>
        <taxon>Bacilli</taxon>
        <taxon>Bacillales</taxon>
        <taxon>Bacillaceae</taxon>
        <taxon>Alkalicoccobacillus</taxon>
    </lineage>
</organism>
<keyword evidence="8" id="KW-1185">Reference proteome</keyword>
<evidence type="ECO:0000256" key="5">
    <source>
        <dbReference type="ARBA" id="ARBA00023136"/>
    </source>
</evidence>
<keyword evidence="4 6" id="KW-1133">Transmembrane helix</keyword>
<evidence type="ECO:0000256" key="1">
    <source>
        <dbReference type="ARBA" id="ARBA00004651"/>
    </source>
</evidence>
<gene>
    <name evidence="7" type="ORF">MKY91_01370</name>
</gene>